<organism evidence="2 3">
    <name type="scientific">Malus baccata</name>
    <name type="common">Siberian crab apple</name>
    <name type="synonym">Pyrus baccata</name>
    <dbReference type="NCBI Taxonomy" id="106549"/>
    <lineage>
        <taxon>Eukaryota</taxon>
        <taxon>Viridiplantae</taxon>
        <taxon>Streptophyta</taxon>
        <taxon>Embryophyta</taxon>
        <taxon>Tracheophyta</taxon>
        <taxon>Spermatophyta</taxon>
        <taxon>Magnoliopsida</taxon>
        <taxon>eudicotyledons</taxon>
        <taxon>Gunneridae</taxon>
        <taxon>Pentapetalae</taxon>
        <taxon>rosids</taxon>
        <taxon>fabids</taxon>
        <taxon>Rosales</taxon>
        <taxon>Rosaceae</taxon>
        <taxon>Amygdaloideae</taxon>
        <taxon>Maleae</taxon>
        <taxon>Malus</taxon>
    </lineage>
</organism>
<evidence type="ECO:0000313" key="2">
    <source>
        <dbReference type="EMBL" id="TQD87951.1"/>
    </source>
</evidence>
<name>A0A540LN90_MALBA</name>
<evidence type="ECO:0000256" key="1">
    <source>
        <dbReference type="SAM" id="MobiDB-lite"/>
    </source>
</evidence>
<dbReference type="Proteomes" id="UP000315295">
    <property type="component" value="Unassembled WGS sequence"/>
</dbReference>
<gene>
    <name evidence="2" type="ORF">C1H46_026515</name>
</gene>
<feature type="region of interest" description="Disordered" evidence="1">
    <location>
        <begin position="47"/>
        <end position="68"/>
    </location>
</feature>
<evidence type="ECO:0000313" key="3">
    <source>
        <dbReference type="Proteomes" id="UP000315295"/>
    </source>
</evidence>
<dbReference type="AlphaFoldDB" id="A0A540LN90"/>
<proteinExistence type="predicted"/>
<dbReference type="EMBL" id="VIEB01000520">
    <property type="protein sequence ID" value="TQD87951.1"/>
    <property type="molecule type" value="Genomic_DNA"/>
</dbReference>
<accession>A0A540LN90</accession>
<keyword evidence="3" id="KW-1185">Reference proteome</keyword>
<comment type="caution">
    <text evidence="2">The sequence shown here is derived from an EMBL/GenBank/DDBJ whole genome shotgun (WGS) entry which is preliminary data.</text>
</comment>
<sequence>MVGEKQGRGEEVGKGREGVFGVRWWEESSMARCGGWLGWGRGRGEELGKERKRLPPAPSHSKRPATVG</sequence>
<reference evidence="2 3" key="1">
    <citation type="journal article" date="2019" name="G3 (Bethesda)">
        <title>Sequencing of a Wild Apple (Malus baccata) Genome Unravels the Differences Between Cultivated and Wild Apple Species Regarding Disease Resistance and Cold Tolerance.</title>
        <authorList>
            <person name="Chen X."/>
        </authorList>
    </citation>
    <scope>NUCLEOTIDE SEQUENCE [LARGE SCALE GENOMIC DNA]</scope>
    <source>
        <strain evidence="3">cv. Shandingzi</strain>
        <tissue evidence="2">Leaves</tissue>
    </source>
</reference>
<protein>
    <submittedName>
        <fullName evidence="2">Uncharacterized protein</fullName>
    </submittedName>
</protein>